<evidence type="ECO:0000256" key="6">
    <source>
        <dbReference type="SAM" id="Phobius"/>
    </source>
</evidence>
<reference evidence="7 8" key="1">
    <citation type="submission" date="2022-10" db="EMBL/GenBank/DDBJ databases">
        <title>paucibacter sp. hw8 Genome sequencing.</title>
        <authorList>
            <person name="Park S."/>
        </authorList>
    </citation>
    <scope>NUCLEOTIDE SEQUENCE [LARGE SCALE GENOMIC DNA]</scope>
    <source>
        <strain evidence="8">hw8</strain>
    </source>
</reference>
<evidence type="ECO:0000313" key="7">
    <source>
        <dbReference type="EMBL" id="MDC8784660.1"/>
    </source>
</evidence>
<feature type="transmembrane region" description="Helical" evidence="6">
    <location>
        <begin position="76"/>
        <end position="92"/>
    </location>
</feature>
<dbReference type="InterPro" id="IPR011701">
    <property type="entry name" value="MFS"/>
</dbReference>
<dbReference type="Pfam" id="PF07690">
    <property type="entry name" value="MFS_1"/>
    <property type="match status" value="1"/>
</dbReference>
<dbReference type="InterPro" id="IPR036259">
    <property type="entry name" value="MFS_trans_sf"/>
</dbReference>
<organism evidence="7 8">
    <name type="scientific">Roseateles koreensis</name>
    <dbReference type="NCBI Taxonomy" id="2987526"/>
    <lineage>
        <taxon>Bacteria</taxon>
        <taxon>Pseudomonadati</taxon>
        <taxon>Pseudomonadota</taxon>
        <taxon>Betaproteobacteria</taxon>
        <taxon>Burkholderiales</taxon>
        <taxon>Sphaerotilaceae</taxon>
        <taxon>Roseateles</taxon>
    </lineage>
</organism>
<dbReference type="Proteomes" id="UP001219862">
    <property type="component" value="Unassembled WGS sequence"/>
</dbReference>
<feature type="transmembrane region" description="Helical" evidence="6">
    <location>
        <begin position="130"/>
        <end position="148"/>
    </location>
</feature>
<dbReference type="EMBL" id="JAQQXS010000004">
    <property type="protein sequence ID" value="MDC8784660.1"/>
    <property type="molecule type" value="Genomic_DNA"/>
</dbReference>
<feature type="transmembrane region" description="Helical" evidence="6">
    <location>
        <begin position="347"/>
        <end position="365"/>
    </location>
</feature>
<dbReference type="SUPFAM" id="SSF103473">
    <property type="entry name" value="MFS general substrate transporter"/>
    <property type="match status" value="1"/>
</dbReference>
<feature type="transmembrane region" description="Helical" evidence="6">
    <location>
        <begin position="160"/>
        <end position="178"/>
    </location>
</feature>
<keyword evidence="8" id="KW-1185">Reference proteome</keyword>
<feature type="transmembrane region" description="Helical" evidence="6">
    <location>
        <begin position="45"/>
        <end position="64"/>
    </location>
</feature>
<evidence type="ECO:0000256" key="2">
    <source>
        <dbReference type="ARBA" id="ARBA00022475"/>
    </source>
</evidence>
<feature type="transmembrane region" description="Helical" evidence="6">
    <location>
        <begin position="229"/>
        <end position="247"/>
    </location>
</feature>
<evidence type="ECO:0000256" key="4">
    <source>
        <dbReference type="ARBA" id="ARBA00022989"/>
    </source>
</evidence>
<keyword evidence="5 6" id="KW-0472">Membrane</keyword>
<feature type="transmembrane region" description="Helical" evidence="6">
    <location>
        <begin position="259"/>
        <end position="280"/>
    </location>
</feature>
<name>A0ABT5KQB3_9BURK</name>
<feature type="transmembrane region" description="Helical" evidence="6">
    <location>
        <begin position="198"/>
        <end position="217"/>
    </location>
</feature>
<evidence type="ECO:0000256" key="3">
    <source>
        <dbReference type="ARBA" id="ARBA00022692"/>
    </source>
</evidence>
<feature type="transmembrane region" description="Helical" evidence="6">
    <location>
        <begin position="322"/>
        <end position="341"/>
    </location>
</feature>
<evidence type="ECO:0000256" key="5">
    <source>
        <dbReference type="ARBA" id="ARBA00023136"/>
    </source>
</evidence>
<keyword evidence="4 6" id="KW-1133">Transmembrane helix</keyword>
<comment type="caution">
    <text evidence="7">The sequence shown here is derived from an EMBL/GenBank/DDBJ whole genome shotgun (WGS) entry which is preliminary data.</text>
</comment>
<keyword evidence="2" id="KW-1003">Cell membrane</keyword>
<sequence length="377" mass="38390">MTRTDSRRGRLALMVAHCAGMVDLVALPVWVGTLVTRYGFDPQQAGLLATLFLAGAVVASLVFAPRFHRLPTRKGAVLGFAGAALAFGAAALSHGFMVLAVLHALGGLSAGAALSITHGTIARSANPHRLFAFVGIALGVFGTVFMGATPPLVASLGGPVFFAVFAGVMSIAALAAAIGFPEPDAREASATGGRLDPVIWFGIVGIASMALVQAMTFSFLERVGSDHDFGLQAVTGVLVAGGIVNLAPAALAALLEKRWIARSVLMTGPLVQAILVAVIVNSTHFIAYAAAASVFAAVMIFTHTFAFGLLARLEPTGRAMAATPAMLMAGAAIGPVLGGTLVKTAGYPSLGFVAFGVAAIAVFCMSRLPARPTPHSC</sequence>
<dbReference type="InterPro" id="IPR050189">
    <property type="entry name" value="MFS_Efflux_Transporters"/>
</dbReference>
<gene>
    <name evidence="7" type="ORF">PRZ01_05600</name>
</gene>
<protein>
    <submittedName>
        <fullName evidence="7">MFS transporter</fullName>
    </submittedName>
</protein>
<feature type="transmembrane region" description="Helical" evidence="6">
    <location>
        <begin position="12"/>
        <end position="33"/>
    </location>
</feature>
<evidence type="ECO:0000313" key="8">
    <source>
        <dbReference type="Proteomes" id="UP001219862"/>
    </source>
</evidence>
<evidence type="ECO:0000256" key="1">
    <source>
        <dbReference type="ARBA" id="ARBA00004651"/>
    </source>
</evidence>
<dbReference type="Gene3D" id="1.20.1250.20">
    <property type="entry name" value="MFS general substrate transporter like domains"/>
    <property type="match status" value="1"/>
</dbReference>
<accession>A0ABT5KQB3</accession>
<dbReference type="RefSeq" id="WP_273595780.1">
    <property type="nucleotide sequence ID" value="NZ_JAQQXS010000004.1"/>
</dbReference>
<dbReference type="PANTHER" id="PTHR43124">
    <property type="entry name" value="PURINE EFFLUX PUMP PBUE"/>
    <property type="match status" value="1"/>
</dbReference>
<dbReference type="PANTHER" id="PTHR43124:SF10">
    <property type="entry name" value="PURINE EFFLUX PUMP PBUE"/>
    <property type="match status" value="1"/>
</dbReference>
<comment type="subcellular location">
    <subcellularLocation>
        <location evidence="1">Cell membrane</location>
        <topology evidence="1">Multi-pass membrane protein</topology>
    </subcellularLocation>
</comment>
<keyword evidence="3 6" id="KW-0812">Transmembrane</keyword>
<feature type="transmembrane region" description="Helical" evidence="6">
    <location>
        <begin position="286"/>
        <end position="310"/>
    </location>
</feature>
<proteinExistence type="predicted"/>